<feature type="compositionally biased region" description="Polar residues" evidence="1">
    <location>
        <begin position="72"/>
        <end position="81"/>
    </location>
</feature>
<name>A0ABN9QSE5_9DINO</name>
<protein>
    <submittedName>
        <fullName evidence="2">Uncharacterized protein</fullName>
    </submittedName>
</protein>
<dbReference type="Proteomes" id="UP001189429">
    <property type="component" value="Unassembled WGS sequence"/>
</dbReference>
<gene>
    <name evidence="2" type="ORF">PCOR1329_LOCUS13784</name>
</gene>
<evidence type="ECO:0000313" key="3">
    <source>
        <dbReference type="Proteomes" id="UP001189429"/>
    </source>
</evidence>
<dbReference type="EMBL" id="CAUYUJ010004091">
    <property type="protein sequence ID" value="CAK0808095.1"/>
    <property type="molecule type" value="Genomic_DNA"/>
</dbReference>
<keyword evidence="3" id="KW-1185">Reference proteome</keyword>
<organism evidence="2 3">
    <name type="scientific">Prorocentrum cordatum</name>
    <dbReference type="NCBI Taxonomy" id="2364126"/>
    <lineage>
        <taxon>Eukaryota</taxon>
        <taxon>Sar</taxon>
        <taxon>Alveolata</taxon>
        <taxon>Dinophyceae</taxon>
        <taxon>Prorocentrales</taxon>
        <taxon>Prorocentraceae</taxon>
        <taxon>Prorocentrum</taxon>
    </lineage>
</organism>
<accession>A0ABN9QSE5</accession>
<evidence type="ECO:0000256" key="1">
    <source>
        <dbReference type="SAM" id="MobiDB-lite"/>
    </source>
</evidence>
<proteinExistence type="predicted"/>
<sequence length="91" mass="9313">MFGFLEPAFWQPQRCCAATLDPRGRRGATPSTAPLAGGCPTSSTAFREGAAPEVHRKQNTLSNAPGPAPVGLQSSAGSTRGQPGPALPARL</sequence>
<feature type="non-terminal residue" evidence="2">
    <location>
        <position position="91"/>
    </location>
</feature>
<reference evidence="2" key="1">
    <citation type="submission" date="2023-10" db="EMBL/GenBank/DDBJ databases">
        <authorList>
            <person name="Chen Y."/>
            <person name="Shah S."/>
            <person name="Dougan E. K."/>
            <person name="Thang M."/>
            <person name="Chan C."/>
        </authorList>
    </citation>
    <scope>NUCLEOTIDE SEQUENCE [LARGE SCALE GENOMIC DNA]</scope>
</reference>
<comment type="caution">
    <text evidence="2">The sequence shown here is derived from an EMBL/GenBank/DDBJ whole genome shotgun (WGS) entry which is preliminary data.</text>
</comment>
<evidence type="ECO:0000313" key="2">
    <source>
        <dbReference type="EMBL" id="CAK0808095.1"/>
    </source>
</evidence>
<feature type="region of interest" description="Disordered" evidence="1">
    <location>
        <begin position="21"/>
        <end position="91"/>
    </location>
</feature>